<reference evidence="2" key="1">
    <citation type="submission" date="2021-01" db="EMBL/GenBank/DDBJ databases">
        <authorList>
            <person name="Corre E."/>
            <person name="Pelletier E."/>
            <person name="Niang G."/>
            <person name="Scheremetjew M."/>
            <person name="Finn R."/>
            <person name="Kale V."/>
            <person name="Holt S."/>
            <person name="Cochrane G."/>
            <person name="Meng A."/>
            <person name="Brown T."/>
            <person name="Cohen L."/>
        </authorList>
    </citation>
    <scope>NUCLEOTIDE SEQUENCE</scope>
    <source>
        <strain evidence="2">CCMP3107</strain>
    </source>
</reference>
<organism evidence="2">
    <name type="scientific">Heterosigma akashiwo</name>
    <name type="common">Chromophytic alga</name>
    <name type="synonym">Heterosigma carterae</name>
    <dbReference type="NCBI Taxonomy" id="2829"/>
    <lineage>
        <taxon>Eukaryota</taxon>
        <taxon>Sar</taxon>
        <taxon>Stramenopiles</taxon>
        <taxon>Ochrophyta</taxon>
        <taxon>Raphidophyceae</taxon>
        <taxon>Chattonellales</taxon>
        <taxon>Chattonellaceae</taxon>
        <taxon>Heterosigma</taxon>
    </lineage>
</organism>
<gene>
    <name evidence="2" type="ORF">HAKA00212_LOCUS6060</name>
</gene>
<dbReference type="SUPFAM" id="SSF109604">
    <property type="entry name" value="HD-domain/PDEase-like"/>
    <property type="match status" value="1"/>
</dbReference>
<dbReference type="InterPro" id="IPR009218">
    <property type="entry name" value="HD_phosphohydro"/>
</dbReference>
<protein>
    <submittedName>
        <fullName evidence="2">Uncharacterized protein</fullName>
    </submittedName>
</protein>
<feature type="transmembrane region" description="Helical" evidence="1">
    <location>
        <begin position="278"/>
        <end position="297"/>
    </location>
</feature>
<dbReference type="PANTHER" id="PTHR21174">
    <property type="match status" value="1"/>
</dbReference>
<evidence type="ECO:0000313" key="2">
    <source>
        <dbReference type="EMBL" id="CAE0627382.1"/>
    </source>
</evidence>
<evidence type="ECO:0000256" key="1">
    <source>
        <dbReference type="SAM" id="Phobius"/>
    </source>
</evidence>
<dbReference type="AlphaFoldDB" id="A0A7S3XNL2"/>
<accession>A0A7S3XNL2</accession>
<keyword evidence="1" id="KW-0812">Transmembrane</keyword>
<sequence length="304" mass="34527">MRSEIALLQHHWRSFGPHADKDKKPALRKALDFLDQKWWKEIVQWHSPSSIPPRRQYHTLSHLAEMFGHFNRYLTKLKDPRAVALSIFFHDIIYDPESKTNEEDSAEVFIKFGEEAKLEERLVAKVKAYILATKSHEHGPQVQSDPDLALFLDFDMAVLGRPLAGYMAYAAQIRQEFIHFPVDGYCEGRAKVLRGFLAMGNVFASAEFRAAREATARANLEAEIAELEAGRVPLPLPGQPDTISVTPSKKGQTDKKFQVYKHPTLKERINWRAVRSQLAIMAISGAFVFVGYSLIVGKRKKAGK</sequence>
<dbReference type="EMBL" id="HBIU01013262">
    <property type="protein sequence ID" value="CAE0627382.1"/>
    <property type="molecule type" value="Transcribed_RNA"/>
</dbReference>
<name>A0A7S3XNL2_HETAK</name>
<keyword evidence="1" id="KW-0472">Membrane</keyword>
<keyword evidence="1" id="KW-1133">Transmembrane helix</keyword>
<proteinExistence type="predicted"/>
<dbReference type="PANTHER" id="PTHR21174:SF0">
    <property type="entry name" value="HD PHOSPHOHYDROLASE FAMILY PROTEIN-RELATED"/>
    <property type="match status" value="1"/>
</dbReference>